<dbReference type="SUPFAM" id="SSF53098">
    <property type="entry name" value="Ribonuclease H-like"/>
    <property type="match status" value="1"/>
</dbReference>
<comment type="function">
    <text evidence="10">Endonuclease that specifically degrades the RNA of RNA-DNA hybrids.</text>
</comment>
<evidence type="ECO:0000256" key="6">
    <source>
        <dbReference type="ARBA" id="ARBA00022759"/>
    </source>
</evidence>
<comment type="cofactor">
    <cofactor evidence="9">
        <name>Mn(2+)</name>
        <dbReference type="ChEBI" id="CHEBI:29035"/>
    </cofactor>
    <cofactor evidence="9">
        <name>Mg(2+)</name>
        <dbReference type="ChEBI" id="CHEBI:18420"/>
    </cofactor>
    <text evidence="9">Manganese or magnesium. Binds 1 divalent metal ion per monomer in the absence of substrate. May bind a second metal ion after substrate binding.</text>
</comment>
<dbReference type="Gene3D" id="1.10.10.460">
    <property type="entry name" value="Ribonuclease hii. Domain 2"/>
    <property type="match status" value="1"/>
</dbReference>
<dbReference type="GO" id="GO:0003723">
    <property type="term" value="F:RNA binding"/>
    <property type="evidence" value="ECO:0007669"/>
    <property type="project" value="UniProtKB-UniRule"/>
</dbReference>
<keyword evidence="5 9" id="KW-0479">Metal-binding</keyword>
<evidence type="ECO:0000256" key="1">
    <source>
        <dbReference type="ARBA" id="ARBA00000077"/>
    </source>
</evidence>
<keyword evidence="7 9" id="KW-0378">Hydrolase</keyword>
<feature type="binding site" evidence="9">
    <location>
        <position position="190"/>
    </location>
    <ligand>
        <name>a divalent metal cation</name>
        <dbReference type="ChEBI" id="CHEBI:60240"/>
    </ligand>
</feature>
<feature type="domain" description="RNase H type-2" evidence="11">
    <location>
        <begin position="76"/>
        <end position="299"/>
    </location>
</feature>
<evidence type="ECO:0000256" key="2">
    <source>
        <dbReference type="ARBA" id="ARBA00001946"/>
    </source>
</evidence>
<comment type="similarity">
    <text evidence="3">Belongs to the RNase HII family. Eukaryotic subfamily.</text>
</comment>
<evidence type="ECO:0000256" key="7">
    <source>
        <dbReference type="ARBA" id="ARBA00022801"/>
    </source>
</evidence>
<dbReference type="PANTHER" id="PTHR10954:SF7">
    <property type="entry name" value="RIBONUCLEASE H2 SUBUNIT A"/>
    <property type="match status" value="1"/>
</dbReference>
<evidence type="ECO:0000256" key="4">
    <source>
        <dbReference type="ARBA" id="ARBA00022722"/>
    </source>
</evidence>
<accession>A0A9P0G9V3</accession>
<comment type="function">
    <text evidence="8">Catalytic subunit of RNase HII, an endonuclease that specifically degrades the RNA of RNA:DNA hybrids. Participates in DNA replication, possibly by mediating the removal of lagging-strand Okazaki fragment RNA primers during DNA replication. Mediates the excision of single ribonucleotides from DNA:RNA duplexes.</text>
</comment>
<dbReference type="PANTHER" id="PTHR10954">
    <property type="entry name" value="RIBONUCLEASE H2 SUBUNIT A"/>
    <property type="match status" value="1"/>
</dbReference>
<dbReference type="PROSITE" id="PS51975">
    <property type="entry name" value="RNASE_H_2"/>
    <property type="match status" value="1"/>
</dbReference>
<evidence type="ECO:0000256" key="10">
    <source>
        <dbReference type="RuleBase" id="RU003515"/>
    </source>
</evidence>
<gene>
    <name evidence="12" type="ORF">PSYICH_LOCUS8261</name>
</gene>
<proteinExistence type="inferred from homology"/>
<comment type="catalytic activity">
    <reaction evidence="1 9 10">
        <text>Endonucleolytic cleavage to 5'-phosphomonoester.</text>
        <dbReference type="EC" id="3.1.26.4"/>
    </reaction>
</comment>
<dbReference type="EC" id="3.1.26.4" evidence="10"/>
<dbReference type="FunFam" id="3.30.420.10:FF:000016">
    <property type="entry name" value="Ribonuclease"/>
    <property type="match status" value="1"/>
</dbReference>
<dbReference type="OrthoDB" id="7462577at2759"/>
<comment type="cofactor">
    <cofactor evidence="2">
        <name>Mg(2+)</name>
        <dbReference type="ChEBI" id="CHEBI:18420"/>
    </cofactor>
</comment>
<dbReference type="GO" id="GO:0043137">
    <property type="term" value="P:DNA replication, removal of RNA primer"/>
    <property type="evidence" value="ECO:0007669"/>
    <property type="project" value="TreeGrafter"/>
</dbReference>
<evidence type="ECO:0000256" key="5">
    <source>
        <dbReference type="ARBA" id="ARBA00022723"/>
    </source>
</evidence>
<keyword evidence="6 9" id="KW-0255">Endonuclease</keyword>
<dbReference type="InterPro" id="IPR001352">
    <property type="entry name" value="RNase_HII/HIII"/>
</dbReference>
<dbReference type="InterPro" id="IPR004649">
    <property type="entry name" value="RNase_H2_suA"/>
</dbReference>
<dbReference type="FunFam" id="1.10.10.460:FF:000001">
    <property type="entry name" value="Ribonuclease"/>
    <property type="match status" value="1"/>
</dbReference>
<dbReference type="InterPro" id="IPR023160">
    <property type="entry name" value="RNase_HII_hlx-loop-hlx_cap_dom"/>
</dbReference>
<dbReference type="AlphaFoldDB" id="A0A9P0G9V3"/>
<protein>
    <recommendedName>
        <fullName evidence="10">Ribonuclease</fullName>
        <ecNumber evidence="10">3.1.26.4</ecNumber>
    </recommendedName>
</protein>
<dbReference type="InterPro" id="IPR036397">
    <property type="entry name" value="RNaseH_sf"/>
</dbReference>
<dbReference type="Pfam" id="PF01351">
    <property type="entry name" value="RNase_HII"/>
    <property type="match status" value="1"/>
</dbReference>
<keyword evidence="4 9" id="KW-0540">Nuclease</keyword>
<dbReference type="InterPro" id="IPR024567">
    <property type="entry name" value="RNase_HII/HIII_dom"/>
</dbReference>
<dbReference type="GO" id="GO:0032299">
    <property type="term" value="C:ribonuclease H2 complex"/>
    <property type="evidence" value="ECO:0007669"/>
    <property type="project" value="TreeGrafter"/>
</dbReference>
<evidence type="ECO:0000313" key="12">
    <source>
        <dbReference type="EMBL" id="CAH1107629.1"/>
    </source>
</evidence>
<dbReference type="NCBIfam" id="TIGR00729">
    <property type="entry name" value="ribonuclease HII"/>
    <property type="match status" value="1"/>
</dbReference>
<reference evidence="12" key="1">
    <citation type="submission" date="2022-01" db="EMBL/GenBank/DDBJ databases">
        <authorList>
            <person name="King R."/>
        </authorList>
    </citation>
    <scope>NUCLEOTIDE SEQUENCE</scope>
</reference>
<keyword evidence="13" id="KW-1185">Reference proteome</keyword>
<dbReference type="InterPro" id="IPR012337">
    <property type="entry name" value="RNaseH-like_sf"/>
</dbReference>
<dbReference type="GO" id="GO:0046872">
    <property type="term" value="F:metal ion binding"/>
    <property type="evidence" value="ECO:0007669"/>
    <property type="project" value="UniProtKB-KW"/>
</dbReference>
<dbReference type="GO" id="GO:0006298">
    <property type="term" value="P:mismatch repair"/>
    <property type="evidence" value="ECO:0007669"/>
    <property type="project" value="TreeGrafter"/>
</dbReference>
<sequence length="352" mass="39554">MQNVKILEIGTIEILKIFDKKKTSKTRQVLSEVIDNKMDSQKIHCLETLQNFISETDNSENAFYISDIPEVCKEFPCILGIDEAGRGPVLGPMVYGTTFCPINEQMILVKLDCADSKALTEEKRDVIFNNICKESKSIGWAVELISPNYICNSMLSRTKHSLNKVSMDSAVALIKAAANGGVNIEHIFVDTVGPPEKYQDYLKGLFPKFKITVSKKADSIYPIVSAASICAKVTRDHAIKVWKFPEGIDITYKEFGSGYPADPITKNFLKRHSDPVFGFPQLVRFSWSTAVNALEEEAYHVEWEQTEDSKKTPPANNTSITSFFKITSKEKGVQKPVNEFFAQRCLSRNVEL</sequence>
<evidence type="ECO:0000256" key="3">
    <source>
        <dbReference type="ARBA" id="ARBA00007058"/>
    </source>
</evidence>
<dbReference type="GO" id="GO:0004523">
    <property type="term" value="F:RNA-DNA hybrid ribonuclease activity"/>
    <property type="evidence" value="ECO:0007669"/>
    <property type="project" value="UniProtKB-UniRule"/>
</dbReference>
<dbReference type="CDD" id="cd07181">
    <property type="entry name" value="RNase_HII_eukaryota_like"/>
    <property type="match status" value="1"/>
</dbReference>
<dbReference type="EMBL" id="OV651834">
    <property type="protein sequence ID" value="CAH1107629.1"/>
    <property type="molecule type" value="Genomic_DNA"/>
</dbReference>
<evidence type="ECO:0000256" key="9">
    <source>
        <dbReference type="PROSITE-ProRule" id="PRU01319"/>
    </source>
</evidence>
<evidence type="ECO:0000256" key="8">
    <source>
        <dbReference type="ARBA" id="ARBA00024981"/>
    </source>
</evidence>
<feature type="binding site" evidence="9">
    <location>
        <position position="82"/>
    </location>
    <ligand>
        <name>a divalent metal cation</name>
        <dbReference type="ChEBI" id="CHEBI:60240"/>
    </ligand>
</feature>
<feature type="binding site" evidence="9">
    <location>
        <position position="83"/>
    </location>
    <ligand>
        <name>a divalent metal cation</name>
        <dbReference type="ChEBI" id="CHEBI:60240"/>
    </ligand>
</feature>
<dbReference type="Gene3D" id="3.30.420.10">
    <property type="entry name" value="Ribonuclease H-like superfamily/Ribonuclease H"/>
    <property type="match status" value="1"/>
</dbReference>
<organism evidence="12 13">
    <name type="scientific">Psylliodes chrysocephalus</name>
    <dbReference type="NCBI Taxonomy" id="3402493"/>
    <lineage>
        <taxon>Eukaryota</taxon>
        <taxon>Metazoa</taxon>
        <taxon>Ecdysozoa</taxon>
        <taxon>Arthropoda</taxon>
        <taxon>Hexapoda</taxon>
        <taxon>Insecta</taxon>
        <taxon>Pterygota</taxon>
        <taxon>Neoptera</taxon>
        <taxon>Endopterygota</taxon>
        <taxon>Coleoptera</taxon>
        <taxon>Polyphaga</taxon>
        <taxon>Cucujiformia</taxon>
        <taxon>Chrysomeloidea</taxon>
        <taxon>Chrysomelidae</taxon>
        <taxon>Galerucinae</taxon>
        <taxon>Alticini</taxon>
        <taxon>Psylliodes</taxon>
    </lineage>
</organism>
<evidence type="ECO:0000313" key="13">
    <source>
        <dbReference type="Proteomes" id="UP001153636"/>
    </source>
</evidence>
<name>A0A9P0G9V3_9CUCU</name>
<dbReference type="Proteomes" id="UP001153636">
    <property type="component" value="Chromosome 22"/>
</dbReference>
<evidence type="ECO:0000259" key="11">
    <source>
        <dbReference type="PROSITE" id="PS51975"/>
    </source>
</evidence>